<evidence type="ECO:0000313" key="3">
    <source>
        <dbReference type="Proteomes" id="UP000004956"/>
    </source>
</evidence>
<reference evidence="2 3" key="1">
    <citation type="submission" date="2011-11" db="EMBL/GenBank/DDBJ databases">
        <authorList>
            <person name="Weinstock G."/>
            <person name="Sodergren E."/>
            <person name="Clifton S."/>
            <person name="Fulton L."/>
            <person name="Fulton B."/>
            <person name="Courtney L."/>
            <person name="Fronick C."/>
            <person name="Harrison M."/>
            <person name="Strong C."/>
            <person name="Farmer C."/>
            <person name="Delahaunty K."/>
            <person name="Markovic C."/>
            <person name="Hall O."/>
            <person name="Minx P."/>
            <person name="Tomlinson C."/>
            <person name="Mitreva M."/>
            <person name="Hou S."/>
            <person name="Chen J."/>
            <person name="Wollam A."/>
            <person name="Pepin K.H."/>
            <person name="Johnson M."/>
            <person name="Bhonagiri V."/>
            <person name="Zhang X."/>
            <person name="Suruliraj S."/>
            <person name="Warren W."/>
            <person name="Chinwalla A."/>
            <person name="Mardis E.R."/>
            <person name="Wilson R.K."/>
        </authorList>
    </citation>
    <scope>NUCLEOTIDE SEQUENCE [LARGE SCALE GENOMIC DNA]</scope>
    <source>
        <strain evidence="2 3">YIT 11816</strain>
    </source>
</reference>
<dbReference type="STRING" id="762967.HMPREF9440_00915"/>
<dbReference type="Pfam" id="PF13597">
    <property type="entry name" value="NRDD"/>
    <property type="match status" value="1"/>
</dbReference>
<sequence>MKIHVSKEDTTMTDKTTNLKAPELKDSERQPCEVWTRVMGYHRPVQSFNIGKKGEFQERVCFTEESAAQHKPASCCGK</sequence>
<dbReference type="PATRIC" id="fig|762967.3.peg.729"/>
<dbReference type="InterPro" id="IPR012833">
    <property type="entry name" value="NrdD"/>
</dbReference>
<comment type="caution">
    <text evidence="2">The sequence shown here is derived from an EMBL/GenBank/DDBJ whole genome shotgun (WGS) entry which is preliminary data.</text>
</comment>
<feature type="compositionally biased region" description="Basic and acidic residues" evidence="1">
    <location>
        <begin position="1"/>
        <end position="12"/>
    </location>
</feature>
<evidence type="ECO:0000313" key="2">
    <source>
        <dbReference type="EMBL" id="EHY31707.1"/>
    </source>
</evidence>
<dbReference type="GO" id="GO:0008998">
    <property type="term" value="F:ribonucleoside-triphosphate reductase (thioredoxin) activity"/>
    <property type="evidence" value="ECO:0007669"/>
    <property type="project" value="InterPro"/>
</dbReference>
<dbReference type="GO" id="GO:0006260">
    <property type="term" value="P:DNA replication"/>
    <property type="evidence" value="ECO:0007669"/>
    <property type="project" value="InterPro"/>
</dbReference>
<name>H3KDV4_9BURK</name>
<gene>
    <name evidence="2" type="ORF">HMPREF9440_00915</name>
</gene>
<proteinExistence type="predicted"/>
<organism evidence="2 3">
    <name type="scientific">Sutterella parvirubra YIT 11816</name>
    <dbReference type="NCBI Taxonomy" id="762967"/>
    <lineage>
        <taxon>Bacteria</taxon>
        <taxon>Pseudomonadati</taxon>
        <taxon>Pseudomonadota</taxon>
        <taxon>Betaproteobacteria</taxon>
        <taxon>Burkholderiales</taxon>
        <taxon>Sutterellaceae</taxon>
        <taxon>Sutterella</taxon>
    </lineage>
</organism>
<dbReference type="AlphaFoldDB" id="H3KDV4"/>
<dbReference type="HOGENOM" id="CLU_195213_2_0_4"/>
<dbReference type="Proteomes" id="UP000004956">
    <property type="component" value="Unassembled WGS sequence"/>
</dbReference>
<feature type="region of interest" description="Disordered" evidence="1">
    <location>
        <begin position="1"/>
        <end position="25"/>
    </location>
</feature>
<keyword evidence="3" id="KW-1185">Reference proteome</keyword>
<dbReference type="EMBL" id="AFBQ01000124">
    <property type="protein sequence ID" value="EHY31707.1"/>
    <property type="molecule type" value="Genomic_DNA"/>
</dbReference>
<evidence type="ECO:0000256" key="1">
    <source>
        <dbReference type="SAM" id="MobiDB-lite"/>
    </source>
</evidence>
<accession>H3KDV4</accession>
<protein>
    <submittedName>
        <fullName evidence="2">Uncharacterized protein</fullName>
    </submittedName>
</protein>